<proteinExistence type="predicted"/>
<organism evidence="3">
    <name type="scientific">Phaffia rhodozyma</name>
    <name type="common">Yeast</name>
    <name type="synonym">Xanthophyllomyces dendrorhous</name>
    <dbReference type="NCBI Taxonomy" id="264483"/>
    <lineage>
        <taxon>Eukaryota</taxon>
        <taxon>Fungi</taxon>
        <taxon>Dikarya</taxon>
        <taxon>Basidiomycota</taxon>
        <taxon>Agaricomycotina</taxon>
        <taxon>Tremellomycetes</taxon>
        <taxon>Cystofilobasidiales</taxon>
        <taxon>Mrakiaceae</taxon>
        <taxon>Phaffia</taxon>
    </lineage>
</organism>
<accession>A0A0F7SYX2</accession>
<feature type="compositionally biased region" description="Acidic residues" evidence="2">
    <location>
        <begin position="318"/>
        <end position="339"/>
    </location>
</feature>
<feature type="compositionally biased region" description="Polar residues" evidence="2">
    <location>
        <begin position="150"/>
        <end position="165"/>
    </location>
</feature>
<feature type="compositionally biased region" description="Polar residues" evidence="2">
    <location>
        <begin position="8"/>
        <end position="18"/>
    </location>
</feature>
<name>A0A0F7SYX2_PHARH</name>
<feature type="region of interest" description="Disordered" evidence="2">
    <location>
        <begin position="150"/>
        <end position="185"/>
    </location>
</feature>
<feature type="compositionally biased region" description="Low complexity" evidence="2">
    <location>
        <begin position="166"/>
        <end position="185"/>
    </location>
</feature>
<evidence type="ECO:0000313" key="3">
    <source>
        <dbReference type="EMBL" id="CED85523.1"/>
    </source>
</evidence>
<evidence type="ECO:0000256" key="2">
    <source>
        <dbReference type="SAM" id="MobiDB-lite"/>
    </source>
</evidence>
<feature type="coiled-coil region" evidence="1">
    <location>
        <begin position="235"/>
        <end position="262"/>
    </location>
</feature>
<feature type="region of interest" description="Disordered" evidence="2">
    <location>
        <begin position="318"/>
        <end position="344"/>
    </location>
</feature>
<feature type="region of interest" description="Disordered" evidence="2">
    <location>
        <begin position="1"/>
        <end position="93"/>
    </location>
</feature>
<reference evidence="3" key="1">
    <citation type="submission" date="2014-08" db="EMBL/GenBank/DDBJ databases">
        <authorList>
            <person name="Sharma Rahul"/>
            <person name="Thines Marco"/>
        </authorList>
    </citation>
    <scope>NUCLEOTIDE SEQUENCE</scope>
</reference>
<dbReference type="AlphaFoldDB" id="A0A0F7SYX2"/>
<evidence type="ECO:0000256" key="1">
    <source>
        <dbReference type="SAM" id="Coils"/>
    </source>
</evidence>
<sequence>MLHLPKPSASSVSHQTPLESLHRTHTSSSSQRSPSPPSSVAASTNPTSPASSWAVLPNGANRQGALSYMPGAVHRERTNATPRPKRKELKVERMSVQELQSTWERNKTVLEDRSIFPPLSSSSPPDPFQSKLLAIQSSLEHRISLLTTQEQFSNSTLSPITSSELTSQDPMSSPSSSSNPALTASTPVVSTSYGARRQSIHRSPLSPVTCASKRGLVDPISMSESIALQSDLFKREKAREVARAAEMERKEAERLAINLANAPGRSGNKLMDELERIRGQARMRAFMNPPIPLSREPFYADDSDCEVSDGLTLEFENDSDEAFDEGEGYPDYADADDGTDGNGQGIIVISQEEIAQNWATGNEGR</sequence>
<dbReference type="EMBL" id="LN483332">
    <property type="protein sequence ID" value="CED85523.1"/>
    <property type="molecule type" value="Genomic_DNA"/>
</dbReference>
<keyword evidence="1" id="KW-0175">Coiled coil</keyword>
<feature type="compositionally biased region" description="Low complexity" evidence="2">
    <location>
        <begin position="26"/>
        <end position="52"/>
    </location>
</feature>
<protein>
    <submittedName>
        <fullName evidence="3">Uncharacterized protein</fullName>
    </submittedName>
</protein>